<dbReference type="PANTHER" id="PTHR30319">
    <property type="entry name" value="PHENYLACETIC ACID REGULATOR-RELATED TRANSCRIPTIONAL REPRESSOR"/>
    <property type="match status" value="1"/>
</dbReference>
<dbReference type="Gene3D" id="1.10.10.10">
    <property type="entry name" value="Winged helix-like DNA-binding domain superfamily/Winged helix DNA-binding domain"/>
    <property type="match status" value="1"/>
</dbReference>
<dbReference type="InterPro" id="IPR011965">
    <property type="entry name" value="PaaX_trns_reg"/>
</dbReference>
<dbReference type="InterPro" id="IPR012906">
    <property type="entry name" value="PaaX-like_N"/>
</dbReference>
<dbReference type="PIRSF" id="PIRSF020623">
    <property type="entry name" value="PaaX"/>
    <property type="match status" value="1"/>
</dbReference>
<proteinExistence type="predicted"/>
<sequence>MRARSTIFTLFLEYIYPEREARVKDLIAMMEVLGFSEAAVRAALSRSAKRGWVQPKREGRTALYTLSERVYWQVRQVRRRLYGPRAPWDGSLLLVLPEGPKERGRRERFRREMALLGYGSLQPGLYLGAGVDLRATRELLGFYRLRARSFQARPLEAPEEILAIFPLKEAEAHYRGLFPVAIPEDPLEAFRTLTRLVHEMRKALFLDPLLPQGLCPPGFLGVEAHQSFLQAREDLYQRALPFLKDLGLPLSALSPKAG</sequence>
<dbReference type="Pfam" id="PF07848">
    <property type="entry name" value="PaaX"/>
    <property type="match status" value="1"/>
</dbReference>
<feature type="domain" description="Transcriptional repressor PaaX-like C-terminal" evidence="2">
    <location>
        <begin position="183"/>
        <end position="244"/>
    </location>
</feature>
<dbReference type="Pfam" id="PF08223">
    <property type="entry name" value="PaaX_C"/>
    <property type="match status" value="1"/>
</dbReference>
<dbReference type="RefSeq" id="WP_188847240.1">
    <property type="nucleotide sequence ID" value="NZ_BMPJ01000010.1"/>
</dbReference>
<evidence type="ECO:0000259" key="1">
    <source>
        <dbReference type="Pfam" id="PF07848"/>
    </source>
</evidence>
<feature type="domain" description="Transcriptional repressor PaaX-like N-terminal" evidence="1">
    <location>
        <begin position="2"/>
        <end position="69"/>
    </location>
</feature>
<protein>
    <submittedName>
        <fullName evidence="3">PaaX family transcriptional regulator C-terminal domain-containing protein</fullName>
    </submittedName>
</protein>
<name>A0ABV6Q2F9_9DEIN</name>
<evidence type="ECO:0000313" key="3">
    <source>
        <dbReference type="EMBL" id="MFC0596299.1"/>
    </source>
</evidence>
<organism evidence="3 4">
    <name type="scientific">Thermus composti</name>
    <dbReference type="NCBI Taxonomy" id="532059"/>
    <lineage>
        <taxon>Bacteria</taxon>
        <taxon>Thermotogati</taxon>
        <taxon>Deinococcota</taxon>
        <taxon>Deinococci</taxon>
        <taxon>Thermales</taxon>
        <taxon>Thermaceae</taxon>
        <taxon>Thermus</taxon>
    </lineage>
</organism>
<keyword evidence="4" id="KW-1185">Reference proteome</keyword>
<dbReference type="PANTHER" id="PTHR30319:SF1">
    <property type="entry name" value="TRANSCRIPTIONAL REPRESSOR PAAX"/>
    <property type="match status" value="1"/>
</dbReference>
<evidence type="ECO:0000259" key="2">
    <source>
        <dbReference type="Pfam" id="PF08223"/>
    </source>
</evidence>
<reference evidence="3 4" key="1">
    <citation type="submission" date="2024-09" db="EMBL/GenBank/DDBJ databases">
        <authorList>
            <person name="Sun Q."/>
            <person name="Mori K."/>
        </authorList>
    </citation>
    <scope>NUCLEOTIDE SEQUENCE [LARGE SCALE GENOMIC DNA]</scope>
    <source>
        <strain evidence="3 4">NCAIM B.02340</strain>
    </source>
</reference>
<dbReference type="InterPro" id="IPR036388">
    <property type="entry name" value="WH-like_DNA-bd_sf"/>
</dbReference>
<dbReference type="Proteomes" id="UP001589830">
    <property type="component" value="Unassembled WGS sequence"/>
</dbReference>
<dbReference type="InterPro" id="IPR013225">
    <property type="entry name" value="PaaX_C"/>
</dbReference>
<accession>A0ABV6Q2F9</accession>
<gene>
    <name evidence="3" type="ORF">ACFFFP_09005</name>
</gene>
<evidence type="ECO:0000313" key="4">
    <source>
        <dbReference type="Proteomes" id="UP001589830"/>
    </source>
</evidence>
<comment type="caution">
    <text evidence="3">The sequence shown here is derived from an EMBL/GenBank/DDBJ whole genome shotgun (WGS) entry which is preliminary data.</text>
</comment>
<dbReference type="EMBL" id="JBHLTW010000038">
    <property type="protein sequence ID" value="MFC0596299.1"/>
    <property type="molecule type" value="Genomic_DNA"/>
</dbReference>